<dbReference type="RefSeq" id="WP_085384040.1">
    <property type="nucleotide sequence ID" value="NZ_NAFJ01000134.1"/>
</dbReference>
<dbReference type="Proteomes" id="UP000193884">
    <property type="component" value="Unassembled WGS sequence"/>
</dbReference>
<sequence>MRSAWFVLLAALVATTSARAGGPPYPVVPPEVGVAPFIGPTWDTYRCAEGPVTNFYHGAYYGQEPPALYRGYAYRPHYRYSAYRKLPRKYFCVTD</sequence>
<comment type="caution">
    <text evidence="2">The sequence shown here is derived from an EMBL/GenBank/DDBJ whole genome shotgun (WGS) entry which is preliminary data.</text>
</comment>
<dbReference type="EMBL" id="NAFK01000150">
    <property type="protein sequence ID" value="OSJ31054.1"/>
    <property type="molecule type" value="Genomic_DNA"/>
</dbReference>
<organism evidence="2 3">
    <name type="scientific">Bradyrhizobium canariense</name>
    <dbReference type="NCBI Taxonomy" id="255045"/>
    <lineage>
        <taxon>Bacteria</taxon>
        <taxon>Pseudomonadati</taxon>
        <taxon>Pseudomonadota</taxon>
        <taxon>Alphaproteobacteria</taxon>
        <taxon>Hyphomicrobiales</taxon>
        <taxon>Nitrobacteraceae</taxon>
        <taxon>Bradyrhizobium</taxon>
    </lineage>
</organism>
<protein>
    <submittedName>
        <fullName evidence="2">Uncharacterized protein</fullName>
    </submittedName>
</protein>
<evidence type="ECO:0000313" key="3">
    <source>
        <dbReference type="Proteomes" id="UP000193884"/>
    </source>
</evidence>
<keyword evidence="3" id="KW-1185">Reference proteome</keyword>
<proteinExistence type="predicted"/>
<accession>A0ABX3X651</accession>
<name>A0ABX3X651_9BRAD</name>
<reference evidence="2 3" key="1">
    <citation type="submission" date="2017-03" db="EMBL/GenBank/DDBJ databases">
        <title>Whole genome sequences of fourteen strains of Bradyrhizobium canariense and one strain of Bradyrhizobium japonicum isolated from Lupinus (Papilionoideae: Genisteae) species in Algeria.</title>
        <authorList>
            <person name="Crovadore J."/>
            <person name="Chekireb D."/>
            <person name="Brachmann A."/>
            <person name="Chablais R."/>
            <person name="Cochard B."/>
            <person name="Lefort F."/>
        </authorList>
    </citation>
    <scope>NUCLEOTIDE SEQUENCE [LARGE SCALE GENOMIC DNA]</scope>
    <source>
        <strain evidence="2 3">UBMAN05</strain>
    </source>
</reference>
<evidence type="ECO:0000313" key="2">
    <source>
        <dbReference type="EMBL" id="OSJ31054.1"/>
    </source>
</evidence>
<feature type="chain" id="PRO_5046404430" evidence="1">
    <location>
        <begin position="21"/>
        <end position="95"/>
    </location>
</feature>
<keyword evidence="1" id="KW-0732">Signal</keyword>
<evidence type="ECO:0000256" key="1">
    <source>
        <dbReference type="SAM" id="SignalP"/>
    </source>
</evidence>
<feature type="signal peptide" evidence="1">
    <location>
        <begin position="1"/>
        <end position="20"/>
    </location>
</feature>
<gene>
    <name evidence="2" type="ORF">BST63_10420</name>
</gene>